<dbReference type="RefSeq" id="XP_070854273.1">
    <property type="nucleotide sequence ID" value="XM_070998172.1"/>
</dbReference>
<keyword evidence="2" id="KW-1185">Reference proteome</keyword>
<dbReference type="Proteomes" id="UP001652628">
    <property type="component" value="Chromosome 2"/>
</dbReference>
<proteinExistence type="predicted"/>
<feature type="region of interest" description="Disordered" evidence="1">
    <location>
        <begin position="1"/>
        <end position="20"/>
    </location>
</feature>
<organism evidence="2 3">
    <name type="scientific">Drosophila suzukii</name>
    <name type="common">Spotted-wing drosophila fruit fly</name>
    <dbReference type="NCBI Taxonomy" id="28584"/>
    <lineage>
        <taxon>Eukaryota</taxon>
        <taxon>Metazoa</taxon>
        <taxon>Ecdysozoa</taxon>
        <taxon>Arthropoda</taxon>
        <taxon>Hexapoda</taxon>
        <taxon>Insecta</taxon>
        <taxon>Pterygota</taxon>
        <taxon>Neoptera</taxon>
        <taxon>Endopterygota</taxon>
        <taxon>Diptera</taxon>
        <taxon>Brachycera</taxon>
        <taxon>Muscomorpha</taxon>
        <taxon>Ephydroidea</taxon>
        <taxon>Drosophilidae</taxon>
        <taxon>Drosophila</taxon>
        <taxon>Sophophora</taxon>
    </lineage>
</organism>
<gene>
    <name evidence="3" type="primary">LOC139353982</name>
</gene>
<evidence type="ECO:0000256" key="1">
    <source>
        <dbReference type="SAM" id="MobiDB-lite"/>
    </source>
</evidence>
<feature type="compositionally biased region" description="Low complexity" evidence="1">
    <location>
        <begin position="1"/>
        <end position="15"/>
    </location>
</feature>
<sequence length="108" mass="12223">MESQPSESSEAAPWEAYKEQDRHVETFGIGTSGITELRLKWLSSGRYHTAKSRRLLSNFVTTTPWRVAQRVCQRQESYDEEPSAWGGKLPATQRTLPDQAGPGVTEER</sequence>
<feature type="region of interest" description="Disordered" evidence="1">
    <location>
        <begin position="76"/>
        <end position="108"/>
    </location>
</feature>
<protein>
    <submittedName>
        <fullName evidence="3">Uncharacterized protein</fullName>
    </submittedName>
</protein>
<evidence type="ECO:0000313" key="3">
    <source>
        <dbReference type="RefSeq" id="XP_070854273.1"/>
    </source>
</evidence>
<name>A0ABM4TWB7_DROSZ</name>
<evidence type="ECO:0000313" key="2">
    <source>
        <dbReference type="Proteomes" id="UP001652628"/>
    </source>
</evidence>
<accession>A0ABM4TWB7</accession>
<dbReference type="GeneID" id="139353982"/>
<reference evidence="3" key="2">
    <citation type="submission" date="2025-08" db="UniProtKB">
        <authorList>
            <consortium name="RefSeq"/>
        </authorList>
    </citation>
    <scope>IDENTIFICATION</scope>
</reference>
<reference evidence="2" key="1">
    <citation type="submission" date="2025-05" db="UniProtKB">
        <authorList>
            <consortium name="RefSeq"/>
        </authorList>
    </citation>
    <scope>NUCLEOTIDE SEQUENCE [LARGE SCALE GENOMIC DNA]</scope>
</reference>